<organism evidence="1 2">
    <name type="scientific">Vagococcus teuberi</name>
    <dbReference type="NCBI Taxonomy" id="519472"/>
    <lineage>
        <taxon>Bacteria</taxon>
        <taxon>Bacillati</taxon>
        <taxon>Bacillota</taxon>
        <taxon>Bacilli</taxon>
        <taxon>Lactobacillales</taxon>
        <taxon>Enterococcaceae</taxon>
        <taxon>Vagococcus</taxon>
    </lineage>
</organism>
<protein>
    <recommendedName>
        <fullName evidence="3">Glycosyltransferase 2-like domain-containing protein</fullName>
    </recommendedName>
</protein>
<dbReference type="STRING" id="519472.BHY08_09315"/>
<evidence type="ECO:0000313" key="1">
    <source>
        <dbReference type="EMBL" id="APB31987.1"/>
    </source>
</evidence>
<name>A0A1J0A7T2_9ENTE</name>
<accession>A0A1J0A7T2</accession>
<dbReference type="OrthoDB" id="1902160at2"/>
<evidence type="ECO:0008006" key="3">
    <source>
        <dbReference type="Google" id="ProtNLM"/>
    </source>
</evidence>
<evidence type="ECO:0000313" key="2">
    <source>
        <dbReference type="Proteomes" id="UP000191200"/>
    </source>
</evidence>
<gene>
    <name evidence="1" type="ORF">BHY08_09315</name>
</gene>
<sequence>MILMATVHDPSGQLLSLCDGLGEKLQQLFSEVYLCVSDVTHQEVIHQLSNQFKRVKVIPKNGAADARRQVLSYALTTKQSPCNLMYCDFDRIITWLDTNPKELYQLVNHKEKMDYMIVGRTTKAFSTHPLSWQETERVTNFVASKFFDIENLDATAGAAILSDEVGKLINDKSIHTHTDCEWPKIVVDNGGRLSHIKVDGLSFDTVNVSNITSNDHYTERLKLSLNILAIFH</sequence>
<proteinExistence type="predicted"/>
<dbReference type="KEGG" id="vte:BHY08_09315"/>
<dbReference type="EMBL" id="CP017267">
    <property type="protein sequence ID" value="APB31987.1"/>
    <property type="molecule type" value="Genomic_DNA"/>
</dbReference>
<dbReference type="AlphaFoldDB" id="A0A1J0A7T2"/>
<dbReference type="Proteomes" id="UP000191200">
    <property type="component" value="Chromosome"/>
</dbReference>
<dbReference type="RefSeq" id="WP_071457595.1">
    <property type="nucleotide sequence ID" value="NZ_CP017267.1"/>
</dbReference>
<reference evidence="1 2" key="1">
    <citation type="submission" date="2016-09" db="EMBL/GenBank/DDBJ databases">
        <title>Vagococcus teuberi sp. nov., isolated from the Malian artisanal sour milk fene.</title>
        <authorList>
            <person name="Wullschleger S."/>
            <person name="Seifert C."/>
            <person name="Baumgartner S."/>
            <person name="Lacroix C."/>
            <person name="Bonfoh B."/>
            <person name="Stevens M.J."/>
            <person name="Meile L."/>
        </authorList>
    </citation>
    <scope>NUCLEOTIDE SEQUENCE [LARGE SCALE GENOMIC DNA]</scope>
    <source>
        <strain evidence="1 2">DSM 21459</strain>
    </source>
</reference>
<keyword evidence="2" id="KW-1185">Reference proteome</keyword>